<name>A0A8S2XKK9_9BILA</name>
<proteinExistence type="predicted"/>
<organism evidence="1 2">
    <name type="scientific">Didymodactylos carnosus</name>
    <dbReference type="NCBI Taxonomy" id="1234261"/>
    <lineage>
        <taxon>Eukaryota</taxon>
        <taxon>Metazoa</taxon>
        <taxon>Spiralia</taxon>
        <taxon>Gnathifera</taxon>
        <taxon>Rotifera</taxon>
        <taxon>Eurotatoria</taxon>
        <taxon>Bdelloidea</taxon>
        <taxon>Philodinida</taxon>
        <taxon>Philodinidae</taxon>
        <taxon>Didymodactylos</taxon>
    </lineage>
</organism>
<evidence type="ECO:0000313" key="2">
    <source>
        <dbReference type="Proteomes" id="UP000681722"/>
    </source>
</evidence>
<accession>A0A8S2XKK9</accession>
<comment type="caution">
    <text evidence="1">The sequence shown here is derived from an EMBL/GenBank/DDBJ whole genome shotgun (WGS) entry which is preliminary data.</text>
</comment>
<reference evidence="1" key="1">
    <citation type="submission" date="2021-02" db="EMBL/GenBank/DDBJ databases">
        <authorList>
            <person name="Nowell W R."/>
        </authorList>
    </citation>
    <scope>NUCLEOTIDE SEQUENCE</scope>
</reference>
<protein>
    <submittedName>
        <fullName evidence="1">Uncharacterized protein</fullName>
    </submittedName>
</protein>
<sequence>RNKRQLIDGYTIVASTLALGTSAYNTLQIAGIRETEQQLIEHIQTNHKILQLTVANIISLTENQAAIVEELNETRHAMVMLQDRLLLLYKHMKTLEKTVRIILEQFIPSIQADIHYDKTARLDDLSNGQKNLDYLSREELRHLTNTVFNRSKELLSLFDMPSMTVINRLLASQTFYFVPNNDPGTNGNSKQNEHPSVYCLGSLIITNILFIPRFKPSISVYEIFNTLIFTNNMSYQVYNLSRFLGIDYKRNTS</sequence>
<dbReference type="Proteomes" id="UP000681722">
    <property type="component" value="Unassembled WGS sequence"/>
</dbReference>
<evidence type="ECO:0000313" key="1">
    <source>
        <dbReference type="EMBL" id="CAF4498357.1"/>
    </source>
</evidence>
<dbReference type="EMBL" id="CAJOBC010105558">
    <property type="protein sequence ID" value="CAF4498357.1"/>
    <property type="molecule type" value="Genomic_DNA"/>
</dbReference>
<gene>
    <name evidence="1" type="ORF">SRO942_LOCUS44704</name>
</gene>
<feature type="non-terminal residue" evidence="1">
    <location>
        <position position="1"/>
    </location>
</feature>
<dbReference type="AlphaFoldDB" id="A0A8S2XKK9"/>